<dbReference type="Pfam" id="PF03959">
    <property type="entry name" value="FSH1"/>
    <property type="match status" value="1"/>
</dbReference>
<dbReference type="SUPFAM" id="SSF53474">
    <property type="entry name" value="alpha/beta-Hydrolases"/>
    <property type="match status" value="1"/>
</dbReference>
<dbReference type="Gene3D" id="3.40.50.1820">
    <property type="entry name" value="alpha/beta hydrolase"/>
    <property type="match status" value="1"/>
</dbReference>
<dbReference type="PANTHER" id="PTHR48070:SF6">
    <property type="entry name" value="ESTERASE OVCA2"/>
    <property type="match status" value="1"/>
</dbReference>
<dbReference type="GO" id="GO:0005737">
    <property type="term" value="C:cytoplasm"/>
    <property type="evidence" value="ECO:0007669"/>
    <property type="project" value="TreeGrafter"/>
</dbReference>
<dbReference type="InterPro" id="IPR050593">
    <property type="entry name" value="LovG"/>
</dbReference>
<proteinExistence type="predicted"/>
<dbReference type="PANTHER" id="PTHR48070">
    <property type="entry name" value="ESTERASE OVCA2"/>
    <property type="match status" value="1"/>
</dbReference>
<dbReference type="OrthoDB" id="2094269at2759"/>
<evidence type="ECO:0000256" key="1">
    <source>
        <dbReference type="ARBA" id="ARBA00022801"/>
    </source>
</evidence>
<evidence type="ECO:0000259" key="2">
    <source>
        <dbReference type="Pfam" id="PF03959"/>
    </source>
</evidence>
<dbReference type="AlphaFoldDB" id="A0A0C3DCF5"/>
<dbReference type="GO" id="GO:0005634">
    <property type="term" value="C:nucleus"/>
    <property type="evidence" value="ECO:0007669"/>
    <property type="project" value="TreeGrafter"/>
</dbReference>
<reference evidence="4" key="2">
    <citation type="submission" date="2015-01" db="EMBL/GenBank/DDBJ databases">
        <title>Evolutionary Origins and Diversification of the Mycorrhizal Mutualists.</title>
        <authorList>
            <consortium name="DOE Joint Genome Institute"/>
            <consortium name="Mycorrhizal Genomics Consortium"/>
            <person name="Kohler A."/>
            <person name="Kuo A."/>
            <person name="Nagy L.G."/>
            <person name="Floudas D."/>
            <person name="Copeland A."/>
            <person name="Barry K.W."/>
            <person name="Cichocki N."/>
            <person name="Veneault-Fourrey C."/>
            <person name="LaButti K."/>
            <person name="Lindquist E.A."/>
            <person name="Lipzen A."/>
            <person name="Lundell T."/>
            <person name="Morin E."/>
            <person name="Murat C."/>
            <person name="Riley R."/>
            <person name="Ohm R."/>
            <person name="Sun H."/>
            <person name="Tunlid A."/>
            <person name="Henrissat B."/>
            <person name="Grigoriev I.V."/>
            <person name="Hibbett D.S."/>
            <person name="Martin F."/>
        </authorList>
    </citation>
    <scope>NUCLEOTIDE SEQUENCE [LARGE SCALE GENOMIC DNA]</scope>
    <source>
        <strain evidence="4">Zn</strain>
    </source>
</reference>
<dbReference type="InterPro" id="IPR029058">
    <property type="entry name" value="AB_hydrolase_fold"/>
</dbReference>
<name>A0A0C3DCF5_OIDMZ</name>
<evidence type="ECO:0000313" key="3">
    <source>
        <dbReference type="EMBL" id="KIN09039.1"/>
    </source>
</evidence>
<organism evidence="3 4">
    <name type="scientific">Oidiodendron maius (strain Zn)</name>
    <dbReference type="NCBI Taxonomy" id="913774"/>
    <lineage>
        <taxon>Eukaryota</taxon>
        <taxon>Fungi</taxon>
        <taxon>Dikarya</taxon>
        <taxon>Ascomycota</taxon>
        <taxon>Pezizomycotina</taxon>
        <taxon>Leotiomycetes</taxon>
        <taxon>Leotiomycetes incertae sedis</taxon>
        <taxon>Myxotrichaceae</taxon>
        <taxon>Oidiodendron</taxon>
    </lineage>
</organism>
<reference evidence="3 4" key="1">
    <citation type="submission" date="2014-04" db="EMBL/GenBank/DDBJ databases">
        <authorList>
            <consortium name="DOE Joint Genome Institute"/>
            <person name="Kuo A."/>
            <person name="Martino E."/>
            <person name="Perotto S."/>
            <person name="Kohler A."/>
            <person name="Nagy L.G."/>
            <person name="Floudas D."/>
            <person name="Copeland A."/>
            <person name="Barry K.W."/>
            <person name="Cichocki N."/>
            <person name="Veneault-Fourrey C."/>
            <person name="LaButti K."/>
            <person name="Lindquist E.A."/>
            <person name="Lipzen A."/>
            <person name="Lundell T."/>
            <person name="Morin E."/>
            <person name="Murat C."/>
            <person name="Sun H."/>
            <person name="Tunlid A."/>
            <person name="Henrissat B."/>
            <person name="Grigoriev I.V."/>
            <person name="Hibbett D.S."/>
            <person name="Martin F."/>
            <person name="Nordberg H.P."/>
            <person name="Cantor M.N."/>
            <person name="Hua S.X."/>
        </authorList>
    </citation>
    <scope>NUCLEOTIDE SEQUENCE [LARGE SCALE GENOMIC DNA]</scope>
    <source>
        <strain evidence="3 4">Zn</strain>
    </source>
</reference>
<keyword evidence="1" id="KW-0378">Hydrolase</keyword>
<gene>
    <name evidence="3" type="ORF">OIDMADRAFT_175636</name>
</gene>
<keyword evidence="4" id="KW-1185">Reference proteome</keyword>
<evidence type="ECO:0000313" key="4">
    <source>
        <dbReference type="Proteomes" id="UP000054321"/>
    </source>
</evidence>
<dbReference type="GO" id="GO:0016787">
    <property type="term" value="F:hydrolase activity"/>
    <property type="evidence" value="ECO:0007669"/>
    <property type="project" value="UniProtKB-KW"/>
</dbReference>
<dbReference type="Proteomes" id="UP000054321">
    <property type="component" value="Unassembled WGS sequence"/>
</dbReference>
<protein>
    <recommendedName>
        <fullName evidence="2">Serine hydrolase domain-containing protein</fullName>
    </recommendedName>
</protein>
<dbReference type="InParanoid" id="A0A0C3DCF5"/>
<accession>A0A0C3DCF5</accession>
<dbReference type="EMBL" id="KN832870">
    <property type="protein sequence ID" value="KIN09039.1"/>
    <property type="molecule type" value="Genomic_DNA"/>
</dbReference>
<sequence length="232" mass="26297">MTFRWLCLHGATLNAEIFKIELASIRYILELDCDVEFEFINAEVNGPKAQTQDLYELFDGPHLYWWPDFFQGHQGDIDAAHGVVARAIEELGPFDGIIGHSQGATLAFDILLRHTMKRMNTGRDVISPFRCAVLIGGARSYDFWTTKTQTTMKKVDSSELGLYIQQPALIVVGDEDDFPVMSEYHHIRDFWKEEACSLFVYKGHHGLPTDNPSNIELATEIKKLMSITKAIA</sequence>
<feature type="domain" description="Serine hydrolase" evidence="2">
    <location>
        <begin position="3"/>
        <end position="212"/>
    </location>
</feature>
<dbReference type="HOGENOM" id="CLU_051938_4_1_1"/>
<dbReference type="InterPro" id="IPR005645">
    <property type="entry name" value="FSH-like_dom"/>
</dbReference>
<dbReference type="STRING" id="913774.A0A0C3DCF5"/>